<proteinExistence type="predicted"/>
<accession>A0A9W4T670</accession>
<gene>
    <name evidence="1" type="ORF">FWILDA_LOCUS16376</name>
</gene>
<dbReference type="Gene3D" id="3.40.50.1240">
    <property type="entry name" value="Phosphoglycerate mutase-like"/>
    <property type="match status" value="1"/>
</dbReference>
<evidence type="ECO:0000313" key="2">
    <source>
        <dbReference type="Proteomes" id="UP001153678"/>
    </source>
</evidence>
<dbReference type="EMBL" id="CAMKVN010010356">
    <property type="protein sequence ID" value="CAI2194038.1"/>
    <property type="molecule type" value="Genomic_DNA"/>
</dbReference>
<dbReference type="Proteomes" id="UP001153678">
    <property type="component" value="Unassembled WGS sequence"/>
</dbReference>
<keyword evidence="2" id="KW-1185">Reference proteome</keyword>
<organism evidence="1 2">
    <name type="scientific">Funneliformis geosporum</name>
    <dbReference type="NCBI Taxonomy" id="1117311"/>
    <lineage>
        <taxon>Eukaryota</taxon>
        <taxon>Fungi</taxon>
        <taxon>Fungi incertae sedis</taxon>
        <taxon>Mucoromycota</taxon>
        <taxon>Glomeromycotina</taxon>
        <taxon>Glomeromycetes</taxon>
        <taxon>Glomerales</taxon>
        <taxon>Glomeraceae</taxon>
        <taxon>Funneliformis</taxon>
    </lineage>
</organism>
<name>A0A9W4T670_9GLOM</name>
<protein>
    <submittedName>
        <fullName evidence="1">11860_t:CDS:1</fullName>
    </submittedName>
</protein>
<dbReference type="AlphaFoldDB" id="A0A9W4T670"/>
<comment type="caution">
    <text evidence="1">The sequence shown here is derived from an EMBL/GenBank/DDBJ whole genome shotgun (WGS) entry which is preliminary data.</text>
</comment>
<dbReference type="InterPro" id="IPR029033">
    <property type="entry name" value="His_PPase_superfam"/>
</dbReference>
<dbReference type="SUPFAM" id="SSF53254">
    <property type="entry name" value="Phosphoglycerate mutase-like"/>
    <property type="match status" value="1"/>
</dbReference>
<evidence type="ECO:0000313" key="1">
    <source>
        <dbReference type="EMBL" id="CAI2194038.1"/>
    </source>
</evidence>
<sequence length="72" mass="7914">MEYKVAKFWKGVEYDPDVIKFQSSATSRTGASAMAFAEGLFNGKGPLGTCKSQPNQDYVLQPQLACPRLEPN</sequence>
<reference evidence="1" key="1">
    <citation type="submission" date="2022-08" db="EMBL/GenBank/DDBJ databases">
        <authorList>
            <person name="Kallberg Y."/>
            <person name="Tangrot J."/>
            <person name="Rosling A."/>
        </authorList>
    </citation>
    <scope>NUCLEOTIDE SEQUENCE</scope>
    <source>
        <strain evidence="1">Wild A</strain>
    </source>
</reference>
<dbReference type="InterPro" id="IPR000560">
    <property type="entry name" value="His_Pase_clade-2"/>
</dbReference>
<dbReference type="Pfam" id="PF00328">
    <property type="entry name" value="His_Phos_2"/>
    <property type="match status" value="1"/>
</dbReference>
<dbReference type="OrthoDB" id="6509975at2759"/>
<feature type="non-terminal residue" evidence="1">
    <location>
        <position position="72"/>
    </location>
</feature>